<dbReference type="PATRIC" id="fig|1260251.3.peg.1639"/>
<evidence type="ECO:0000256" key="2">
    <source>
        <dbReference type="ARBA" id="ARBA00022559"/>
    </source>
</evidence>
<dbReference type="AlphaFoldDB" id="R4VQL5"/>
<dbReference type="eggNOG" id="COG0386">
    <property type="taxonomic scope" value="Bacteria"/>
</dbReference>
<dbReference type="PANTHER" id="PTHR11592">
    <property type="entry name" value="GLUTATHIONE PEROXIDASE"/>
    <property type="match status" value="1"/>
</dbReference>
<dbReference type="PROSITE" id="PS51355">
    <property type="entry name" value="GLUTATHIONE_PEROXID_3"/>
    <property type="match status" value="1"/>
</dbReference>
<dbReference type="GO" id="GO:0004601">
    <property type="term" value="F:peroxidase activity"/>
    <property type="evidence" value="ECO:0007669"/>
    <property type="project" value="UniProtKB-KW"/>
</dbReference>
<dbReference type="InterPro" id="IPR000889">
    <property type="entry name" value="Glutathione_peroxidase"/>
</dbReference>
<dbReference type="PRINTS" id="PR01011">
    <property type="entry name" value="GLUTPROXDASE"/>
</dbReference>
<organism evidence="7 8">
    <name type="scientific">Spiribacter salinus M19-40</name>
    <dbReference type="NCBI Taxonomy" id="1260251"/>
    <lineage>
        <taxon>Bacteria</taxon>
        <taxon>Pseudomonadati</taxon>
        <taxon>Pseudomonadota</taxon>
        <taxon>Gammaproteobacteria</taxon>
        <taxon>Chromatiales</taxon>
        <taxon>Ectothiorhodospiraceae</taxon>
        <taxon>Spiribacter</taxon>
    </lineage>
</organism>
<evidence type="ECO:0000259" key="6">
    <source>
        <dbReference type="PROSITE" id="PS51352"/>
    </source>
</evidence>
<protein>
    <recommendedName>
        <fullName evidence="5">Glutathione peroxidase</fullName>
    </recommendedName>
</protein>
<sequence>MFDDGRAQMPSIPQRQTESDTIARRAIIGLMTLIGMALMSTTPQPANAYALLDHDMRKLHSSETVNVRSLADDAPAVLLVNTASHCGFTGQFEGLEALHQEYKDQGLKVIGFSSDSFNQEADDEAAAADTCFVNFGVTFDMMSTIPVRGADAHPLFAELARQSRAPRWNFNKYLVNPAGEVVEVFGSMTKPNSAKLRRAIEGLL</sequence>
<evidence type="ECO:0000256" key="5">
    <source>
        <dbReference type="RuleBase" id="RU000499"/>
    </source>
</evidence>
<dbReference type="CDD" id="cd00340">
    <property type="entry name" value="GSH_Peroxidase"/>
    <property type="match status" value="1"/>
</dbReference>
<gene>
    <name evidence="7" type="ORF">SPISAL_08095</name>
</gene>
<reference evidence="7 8" key="1">
    <citation type="journal article" date="2013" name="Genome Announc.">
        <title>Draft Genome of Spiribacter salinus M19-40, an Abundant Gammaproteobacterium in Aquatic Hypersaline Environments.</title>
        <authorList>
            <person name="Leon M.J."/>
            <person name="Ghai R."/>
            <person name="Fernandez A.B."/>
            <person name="Sanchez-Porro C."/>
            <person name="Rodriguez-Valera F."/>
            <person name="Ventosa A."/>
        </authorList>
    </citation>
    <scope>NUCLEOTIDE SEQUENCE [LARGE SCALE GENOMIC DNA]</scope>
    <source>
        <strain evidence="7">M19-40</strain>
    </source>
</reference>
<dbReference type="InterPro" id="IPR013766">
    <property type="entry name" value="Thioredoxin_domain"/>
</dbReference>
<dbReference type="PANTHER" id="PTHR11592:SF44">
    <property type="entry name" value="GLUTATHIONE PEROXIDASE"/>
    <property type="match status" value="1"/>
</dbReference>
<dbReference type="PIRSF" id="PIRSF000303">
    <property type="entry name" value="Glutathion_perox"/>
    <property type="match status" value="1"/>
</dbReference>
<keyword evidence="2 5" id="KW-0575">Peroxidase</keyword>
<dbReference type="PROSITE" id="PS51352">
    <property type="entry name" value="THIOREDOXIN_2"/>
    <property type="match status" value="1"/>
</dbReference>
<dbReference type="KEGG" id="ssal:SPISAL_08095"/>
<dbReference type="Proteomes" id="UP000017881">
    <property type="component" value="Chromosome"/>
</dbReference>
<comment type="similarity">
    <text evidence="1 5">Belongs to the glutathione peroxidase family.</text>
</comment>
<dbReference type="SUPFAM" id="SSF52833">
    <property type="entry name" value="Thioredoxin-like"/>
    <property type="match status" value="1"/>
</dbReference>
<feature type="active site" evidence="4">
    <location>
        <position position="86"/>
    </location>
</feature>
<keyword evidence="8" id="KW-1185">Reference proteome</keyword>
<proteinExistence type="inferred from homology"/>
<dbReference type="Pfam" id="PF00255">
    <property type="entry name" value="GSHPx"/>
    <property type="match status" value="1"/>
</dbReference>
<evidence type="ECO:0000256" key="4">
    <source>
        <dbReference type="PIRSR" id="PIRSR000303-1"/>
    </source>
</evidence>
<evidence type="ECO:0000313" key="7">
    <source>
        <dbReference type="EMBL" id="AGM41713.1"/>
    </source>
</evidence>
<dbReference type="InterPro" id="IPR036249">
    <property type="entry name" value="Thioredoxin-like_sf"/>
</dbReference>
<evidence type="ECO:0000313" key="8">
    <source>
        <dbReference type="Proteomes" id="UP000017881"/>
    </source>
</evidence>
<dbReference type="GO" id="GO:0034599">
    <property type="term" value="P:cellular response to oxidative stress"/>
    <property type="evidence" value="ECO:0007669"/>
    <property type="project" value="TreeGrafter"/>
</dbReference>
<name>R4VQL5_9GAMM</name>
<evidence type="ECO:0000256" key="1">
    <source>
        <dbReference type="ARBA" id="ARBA00006926"/>
    </source>
</evidence>
<dbReference type="EMBL" id="CP005963">
    <property type="protein sequence ID" value="AGM41713.1"/>
    <property type="molecule type" value="Genomic_DNA"/>
</dbReference>
<dbReference type="Gene3D" id="3.40.30.10">
    <property type="entry name" value="Glutaredoxin"/>
    <property type="match status" value="1"/>
</dbReference>
<accession>R4VQL5</accession>
<evidence type="ECO:0000256" key="3">
    <source>
        <dbReference type="ARBA" id="ARBA00023002"/>
    </source>
</evidence>
<dbReference type="HOGENOM" id="CLU_029507_1_3_6"/>
<keyword evidence="3 5" id="KW-0560">Oxidoreductase</keyword>
<feature type="domain" description="Thioredoxin" evidence="6">
    <location>
        <begin position="40"/>
        <end position="204"/>
    </location>
</feature>